<keyword evidence="3" id="KW-1185">Reference proteome</keyword>
<organism evidence="2 3">
    <name type="scientific">Rozella allomycis (strain CSF55)</name>
    <dbReference type="NCBI Taxonomy" id="988480"/>
    <lineage>
        <taxon>Eukaryota</taxon>
        <taxon>Fungi</taxon>
        <taxon>Fungi incertae sedis</taxon>
        <taxon>Cryptomycota</taxon>
        <taxon>Cryptomycota incertae sedis</taxon>
        <taxon>Rozella</taxon>
    </lineage>
</organism>
<dbReference type="Proteomes" id="UP000030755">
    <property type="component" value="Unassembled WGS sequence"/>
</dbReference>
<name>A0A075ANY1_ROZAC</name>
<accession>A0A075ANY1</accession>
<reference evidence="2 3" key="1">
    <citation type="journal article" date="2013" name="Curr. Biol.">
        <title>Shared signatures of parasitism and phylogenomics unite Cryptomycota and microsporidia.</title>
        <authorList>
            <person name="James T.Y."/>
            <person name="Pelin A."/>
            <person name="Bonen L."/>
            <person name="Ahrendt S."/>
            <person name="Sain D."/>
            <person name="Corradi N."/>
            <person name="Stajich J.E."/>
        </authorList>
    </citation>
    <scope>NUCLEOTIDE SEQUENCE [LARGE SCALE GENOMIC DNA]</scope>
    <source>
        <strain evidence="2 3">CSF55</strain>
    </source>
</reference>
<dbReference type="PANTHER" id="PTHR46677">
    <property type="entry name" value="SMC5-SMC6 COMPLEX LOCALIZATION FACTOR PROTEIN 1"/>
    <property type="match status" value="1"/>
</dbReference>
<dbReference type="InterPro" id="IPR042479">
    <property type="entry name" value="Slf1"/>
</dbReference>
<dbReference type="EMBL" id="KE561209">
    <property type="protein sequence ID" value="EPZ31690.1"/>
    <property type="molecule type" value="Genomic_DNA"/>
</dbReference>
<dbReference type="Gene3D" id="3.40.50.10190">
    <property type="entry name" value="BRCT domain"/>
    <property type="match status" value="2"/>
</dbReference>
<gene>
    <name evidence="2" type="ORF">O9G_000169</name>
</gene>
<dbReference type="HOGENOM" id="CLU_091474_1_0_1"/>
<dbReference type="GO" id="GO:0006974">
    <property type="term" value="P:DNA damage response"/>
    <property type="evidence" value="ECO:0007669"/>
    <property type="project" value="TreeGrafter"/>
</dbReference>
<dbReference type="GO" id="GO:2000781">
    <property type="term" value="P:positive regulation of double-strand break repair"/>
    <property type="evidence" value="ECO:0007669"/>
    <property type="project" value="InterPro"/>
</dbReference>
<dbReference type="GO" id="GO:0005634">
    <property type="term" value="C:nucleus"/>
    <property type="evidence" value="ECO:0007669"/>
    <property type="project" value="TreeGrafter"/>
</dbReference>
<dbReference type="AlphaFoldDB" id="A0A075ANY1"/>
<feature type="domain" description="BRCT" evidence="1">
    <location>
        <begin position="62"/>
        <end position="154"/>
    </location>
</feature>
<evidence type="ECO:0000313" key="2">
    <source>
        <dbReference type="EMBL" id="EPZ31690.1"/>
    </source>
</evidence>
<dbReference type="InterPro" id="IPR036420">
    <property type="entry name" value="BRCT_dom_sf"/>
</dbReference>
<proteinExistence type="predicted"/>
<dbReference type="SUPFAM" id="SSF52113">
    <property type="entry name" value="BRCT domain"/>
    <property type="match status" value="2"/>
</dbReference>
<evidence type="ECO:0000313" key="3">
    <source>
        <dbReference type="Proteomes" id="UP000030755"/>
    </source>
</evidence>
<dbReference type="InterPro" id="IPR001357">
    <property type="entry name" value="BRCT_dom"/>
</dbReference>
<dbReference type="OrthoDB" id="2143040at2759"/>
<dbReference type="STRING" id="988480.A0A075ANY1"/>
<dbReference type="PROSITE" id="PS50172">
    <property type="entry name" value="BRCT"/>
    <property type="match status" value="1"/>
</dbReference>
<evidence type="ECO:0000259" key="1">
    <source>
        <dbReference type="PROSITE" id="PS50172"/>
    </source>
</evidence>
<dbReference type="GO" id="GO:1990166">
    <property type="term" value="P:protein localization to site of double-strand break"/>
    <property type="evidence" value="ECO:0007669"/>
    <property type="project" value="TreeGrafter"/>
</dbReference>
<protein>
    <recommendedName>
        <fullName evidence="1">BRCT domain-containing protein</fullName>
    </recommendedName>
</protein>
<sequence>MRTEKFLSACAVGAWILHPDYFSACQSQNAFVDEEKYEWSAIWSPKISSLVNAPKYCRLMNKSRKVYENWNVLLLIDEKRLGGFKRLIELGGGYVSTSEDSSSFTHVITDTNSASALRIDAFKSRYPNAVIAKTDYISEFLINGDSFDPSYFIL</sequence>
<dbReference type="GO" id="GO:0035861">
    <property type="term" value="C:site of double-strand break"/>
    <property type="evidence" value="ECO:0007669"/>
    <property type="project" value="TreeGrafter"/>
</dbReference>
<dbReference type="PANTHER" id="PTHR46677:SF1">
    <property type="entry name" value="SMC5-SMC6 COMPLEX LOCALIZATION FACTOR PROTEIN 1"/>
    <property type="match status" value="1"/>
</dbReference>